<dbReference type="GO" id="GO:0055085">
    <property type="term" value="P:transmembrane transport"/>
    <property type="evidence" value="ECO:0007669"/>
    <property type="project" value="UniProtKB-ARBA"/>
</dbReference>
<dbReference type="OrthoDB" id="9784450at2"/>
<gene>
    <name evidence="11" type="ORF">NG99_15065</name>
</gene>
<evidence type="ECO:0000313" key="12">
    <source>
        <dbReference type="Proteomes" id="UP000030351"/>
    </source>
</evidence>
<organism evidence="11 12">
    <name type="scientific">Erwinia typographi</name>
    <dbReference type="NCBI Taxonomy" id="371042"/>
    <lineage>
        <taxon>Bacteria</taxon>
        <taxon>Pseudomonadati</taxon>
        <taxon>Pseudomonadota</taxon>
        <taxon>Gammaproteobacteria</taxon>
        <taxon>Enterobacterales</taxon>
        <taxon>Erwiniaceae</taxon>
        <taxon>Erwinia</taxon>
    </lineage>
</organism>
<dbReference type="Proteomes" id="UP000030351">
    <property type="component" value="Unassembled WGS sequence"/>
</dbReference>
<evidence type="ECO:0000256" key="8">
    <source>
        <dbReference type="ARBA" id="ARBA00022967"/>
    </source>
</evidence>
<dbReference type="NCBIfam" id="NF007739">
    <property type="entry name" value="PRK10419.1"/>
    <property type="match status" value="2"/>
</dbReference>
<dbReference type="eggNOG" id="COG4172">
    <property type="taxonomic scope" value="Bacteria"/>
</dbReference>
<dbReference type="NCBIfam" id="NF008453">
    <property type="entry name" value="PRK11308.1"/>
    <property type="match status" value="2"/>
</dbReference>
<name>A0A0A3YZ51_9GAMM</name>
<keyword evidence="3" id="KW-0813">Transport</keyword>
<comment type="similarity">
    <text evidence="2">Belongs to the ABC transporter superfamily. Drug exporter-2 (TC 3.A.1.117) family.</text>
</comment>
<evidence type="ECO:0000256" key="1">
    <source>
        <dbReference type="ARBA" id="ARBA00004417"/>
    </source>
</evidence>
<dbReference type="InterPro" id="IPR003593">
    <property type="entry name" value="AAA+_ATPase"/>
</dbReference>
<dbReference type="PROSITE" id="PS00211">
    <property type="entry name" value="ABC_TRANSPORTER_1"/>
    <property type="match status" value="2"/>
</dbReference>
<keyword evidence="4" id="KW-1003">Cell membrane</keyword>
<comment type="subcellular location">
    <subcellularLocation>
        <location evidence="1">Cell inner membrane</location>
        <topology evidence="1">Peripheral membrane protein</topology>
    </subcellularLocation>
</comment>
<evidence type="ECO:0000256" key="5">
    <source>
        <dbReference type="ARBA" id="ARBA00022519"/>
    </source>
</evidence>
<dbReference type="InterPro" id="IPR013563">
    <property type="entry name" value="Oligopep_ABC_C"/>
</dbReference>
<dbReference type="STRING" id="371042.NG99_15065"/>
<dbReference type="RefSeq" id="WP_034894573.1">
    <property type="nucleotide sequence ID" value="NZ_JRUQ01000042.1"/>
</dbReference>
<sequence length="542" mass="60492">MSLLTVRDLRIGFGDKPLVQGVSFQLKPHEKVALVGESGSGKSITAMSLLHLLPGAQISGEAIFEEQNLLTLNQARIREISGRDIAMIFQEPMTALNPLKTVGEQVAEIYRIHRNYSHREAWQHAIDRLHETGIPEVEQRAHAYPHQLSGGQRQRVMIAMALAGEPKLLLADEPTTALDVTLRLQILELLSQLQQRNGMSVLLITHDLHLVRRFADRVLVMEKGVLVEDAPTERLFNAPAHHYTRKLLSSRPERRVEAVPADENETPRLRAEQVQICYPRISRGLRQWFRPGWHQAVNNASLELKRGQTVGIIGESGSGKTSLANAVLGLVKHLGVLEVDGVSWQQALNTSRHDRKSQRRKIQAVFQDPYSSLSPRLTIEQIIGEGLQFHQPHLSAAERRQRISSLLAEVGLHPQQFPDLLQRHPHEFSGGQRQRIAIARALIVEPDILVLDEPTSALDVTVQKQVVELLQQIQRERGLSYLIITHDVVVVAAMAHHVLVMKEGEVVEAGEAVTLLSTPQHPYTQALIEAAQDVPLQALPAA</sequence>
<dbReference type="InterPro" id="IPR050388">
    <property type="entry name" value="ABC_Ni/Peptide_Import"/>
</dbReference>
<dbReference type="GO" id="GO:0005886">
    <property type="term" value="C:plasma membrane"/>
    <property type="evidence" value="ECO:0007669"/>
    <property type="project" value="UniProtKB-SubCell"/>
</dbReference>
<dbReference type="InterPro" id="IPR003439">
    <property type="entry name" value="ABC_transporter-like_ATP-bd"/>
</dbReference>
<evidence type="ECO:0000256" key="6">
    <source>
        <dbReference type="ARBA" id="ARBA00022741"/>
    </source>
</evidence>
<dbReference type="FunFam" id="3.40.50.300:FF:000016">
    <property type="entry name" value="Oligopeptide ABC transporter ATP-binding component"/>
    <property type="match status" value="1"/>
</dbReference>
<dbReference type="InterPro" id="IPR027417">
    <property type="entry name" value="P-loop_NTPase"/>
</dbReference>
<dbReference type="PANTHER" id="PTHR43297:SF14">
    <property type="entry name" value="ATPASE AAA-TYPE CORE DOMAIN-CONTAINING PROTEIN"/>
    <property type="match status" value="1"/>
</dbReference>
<dbReference type="Pfam" id="PF00005">
    <property type="entry name" value="ABC_tran"/>
    <property type="match status" value="2"/>
</dbReference>
<dbReference type="Gene3D" id="3.40.50.300">
    <property type="entry name" value="P-loop containing nucleotide triphosphate hydrolases"/>
    <property type="match status" value="2"/>
</dbReference>
<dbReference type="GO" id="GO:0015833">
    <property type="term" value="P:peptide transport"/>
    <property type="evidence" value="ECO:0007669"/>
    <property type="project" value="InterPro"/>
</dbReference>
<protein>
    <submittedName>
        <fullName evidence="11">Microcin ABC transporter ATP-binding protein</fullName>
    </submittedName>
</protein>
<dbReference type="AlphaFoldDB" id="A0A0A3YZ51"/>
<keyword evidence="9" id="KW-0472">Membrane</keyword>
<proteinExistence type="inferred from homology"/>
<evidence type="ECO:0000256" key="4">
    <source>
        <dbReference type="ARBA" id="ARBA00022475"/>
    </source>
</evidence>
<dbReference type="EMBL" id="JRUQ01000042">
    <property type="protein sequence ID" value="KGT91890.1"/>
    <property type="molecule type" value="Genomic_DNA"/>
</dbReference>
<comment type="caution">
    <text evidence="11">The sequence shown here is derived from an EMBL/GenBank/DDBJ whole genome shotgun (WGS) entry which is preliminary data.</text>
</comment>
<evidence type="ECO:0000256" key="9">
    <source>
        <dbReference type="ARBA" id="ARBA00023136"/>
    </source>
</evidence>
<dbReference type="Pfam" id="PF08352">
    <property type="entry name" value="oligo_HPY"/>
    <property type="match status" value="2"/>
</dbReference>
<evidence type="ECO:0000256" key="2">
    <source>
        <dbReference type="ARBA" id="ARBA00006526"/>
    </source>
</evidence>
<keyword evidence="7 11" id="KW-0067">ATP-binding</keyword>
<keyword evidence="8" id="KW-1278">Translocase</keyword>
<evidence type="ECO:0000256" key="7">
    <source>
        <dbReference type="ARBA" id="ARBA00022840"/>
    </source>
</evidence>
<dbReference type="InterPro" id="IPR017871">
    <property type="entry name" value="ABC_transporter-like_CS"/>
</dbReference>
<reference evidence="11 12" key="1">
    <citation type="submission" date="2014-10" db="EMBL/GenBank/DDBJ databases">
        <title>Genome sequence of Erwinia typographi M043b.</title>
        <authorList>
            <person name="Chan K.-G."/>
            <person name="Tan W.-S."/>
        </authorList>
    </citation>
    <scope>NUCLEOTIDE SEQUENCE [LARGE SCALE GENOMIC DNA]</scope>
    <source>
        <strain evidence="11 12">M043b</strain>
    </source>
</reference>
<dbReference type="SMART" id="SM00382">
    <property type="entry name" value="AAA"/>
    <property type="match status" value="2"/>
</dbReference>
<accession>A0A0A3YZ51</accession>
<keyword evidence="6" id="KW-0547">Nucleotide-binding</keyword>
<feature type="domain" description="ABC transporter" evidence="10">
    <location>
        <begin position="4"/>
        <end position="248"/>
    </location>
</feature>
<keyword evidence="5" id="KW-0997">Cell inner membrane</keyword>
<dbReference type="PANTHER" id="PTHR43297">
    <property type="entry name" value="OLIGOPEPTIDE TRANSPORT ATP-BINDING PROTEIN APPD"/>
    <property type="match status" value="1"/>
</dbReference>
<feature type="domain" description="ABC transporter" evidence="10">
    <location>
        <begin position="269"/>
        <end position="528"/>
    </location>
</feature>
<evidence type="ECO:0000313" key="11">
    <source>
        <dbReference type="EMBL" id="KGT91890.1"/>
    </source>
</evidence>
<dbReference type="GO" id="GO:0005524">
    <property type="term" value="F:ATP binding"/>
    <property type="evidence" value="ECO:0007669"/>
    <property type="project" value="UniProtKB-KW"/>
</dbReference>
<evidence type="ECO:0000256" key="3">
    <source>
        <dbReference type="ARBA" id="ARBA00022448"/>
    </source>
</evidence>
<dbReference type="CDD" id="cd03257">
    <property type="entry name" value="ABC_NikE_OppD_transporters"/>
    <property type="match status" value="2"/>
</dbReference>
<evidence type="ECO:0000259" key="10">
    <source>
        <dbReference type="PROSITE" id="PS50893"/>
    </source>
</evidence>
<dbReference type="SUPFAM" id="SSF52540">
    <property type="entry name" value="P-loop containing nucleoside triphosphate hydrolases"/>
    <property type="match status" value="2"/>
</dbReference>
<dbReference type="GO" id="GO:0016887">
    <property type="term" value="F:ATP hydrolysis activity"/>
    <property type="evidence" value="ECO:0007669"/>
    <property type="project" value="InterPro"/>
</dbReference>
<dbReference type="PROSITE" id="PS50893">
    <property type="entry name" value="ABC_TRANSPORTER_2"/>
    <property type="match status" value="2"/>
</dbReference>
<keyword evidence="12" id="KW-1185">Reference proteome</keyword>